<feature type="compositionally biased region" description="Gly residues" evidence="6">
    <location>
        <begin position="274"/>
        <end position="289"/>
    </location>
</feature>
<dbReference type="GO" id="GO:0046872">
    <property type="term" value="F:metal ion binding"/>
    <property type="evidence" value="ECO:0007669"/>
    <property type="project" value="UniProtKB-KW"/>
</dbReference>
<evidence type="ECO:0000259" key="7">
    <source>
        <dbReference type="PROSITE" id="PS51746"/>
    </source>
</evidence>
<keyword evidence="2" id="KW-0479">Metal-binding</keyword>
<evidence type="ECO:0000256" key="2">
    <source>
        <dbReference type="ARBA" id="ARBA00022723"/>
    </source>
</evidence>
<dbReference type="EMBL" id="CP144519">
    <property type="protein sequence ID" value="WWC67315.1"/>
    <property type="molecule type" value="Genomic_DNA"/>
</dbReference>
<dbReference type="Proteomes" id="UP000094020">
    <property type="component" value="Chromosome 1"/>
</dbReference>
<reference evidence="8" key="3">
    <citation type="submission" date="2016-07" db="EMBL/GenBank/DDBJ databases">
        <title>Evolution of pathogenesis and genome organization in the Tremellales.</title>
        <authorList>
            <person name="Cuomo C."/>
            <person name="Litvintseva A."/>
            <person name="Heitman J."/>
            <person name="Chen Y."/>
            <person name="Sun S."/>
            <person name="Springer D."/>
            <person name="Dromer F."/>
            <person name="Young S."/>
            <person name="Zeng Q."/>
            <person name="Chapman S."/>
            <person name="Gujja S."/>
            <person name="Saif S."/>
            <person name="Birren B."/>
        </authorList>
    </citation>
    <scope>NUCLEOTIDE SEQUENCE</scope>
    <source>
        <strain evidence="8">CBS 10737</strain>
    </source>
</reference>
<organism evidence="8">
    <name type="scientific">Kwoniella pini CBS 10737</name>
    <dbReference type="NCBI Taxonomy" id="1296096"/>
    <lineage>
        <taxon>Eukaryota</taxon>
        <taxon>Fungi</taxon>
        <taxon>Dikarya</taxon>
        <taxon>Basidiomycota</taxon>
        <taxon>Agaricomycotina</taxon>
        <taxon>Tremellomycetes</taxon>
        <taxon>Tremellales</taxon>
        <taxon>Cryptococcaceae</taxon>
        <taxon>Kwoniella</taxon>
    </lineage>
</organism>
<dbReference type="SUPFAM" id="SSF81606">
    <property type="entry name" value="PP2C-like"/>
    <property type="match status" value="2"/>
</dbReference>
<feature type="region of interest" description="Disordered" evidence="6">
    <location>
        <begin position="1"/>
        <end position="24"/>
    </location>
</feature>
<dbReference type="SMART" id="SM00332">
    <property type="entry name" value="PP2Cc"/>
    <property type="match status" value="1"/>
</dbReference>
<dbReference type="InterPro" id="IPR036457">
    <property type="entry name" value="PPM-type-like_dom_sf"/>
</dbReference>
<feature type="compositionally biased region" description="Polar residues" evidence="6">
    <location>
        <begin position="48"/>
        <end position="67"/>
    </location>
</feature>
<evidence type="ECO:0000313" key="8">
    <source>
        <dbReference type="EMBL" id="OCF52804.1"/>
    </source>
</evidence>
<evidence type="ECO:0000256" key="4">
    <source>
        <dbReference type="ARBA" id="ARBA00022912"/>
    </source>
</evidence>
<dbReference type="STRING" id="1296096.A0A1B9IBH3"/>
<evidence type="ECO:0000256" key="1">
    <source>
        <dbReference type="ARBA" id="ARBA00006702"/>
    </source>
</evidence>
<dbReference type="GO" id="GO:0004722">
    <property type="term" value="F:protein serine/threonine phosphatase activity"/>
    <property type="evidence" value="ECO:0007669"/>
    <property type="project" value="InterPro"/>
</dbReference>
<dbReference type="InterPro" id="IPR001932">
    <property type="entry name" value="PPM-type_phosphatase-like_dom"/>
</dbReference>
<dbReference type="CDD" id="cd00143">
    <property type="entry name" value="PP2Cc"/>
    <property type="match status" value="1"/>
</dbReference>
<name>A0A1B9IBH3_9TREE</name>
<dbReference type="PROSITE" id="PS51746">
    <property type="entry name" value="PPM_2"/>
    <property type="match status" value="1"/>
</dbReference>
<dbReference type="OrthoDB" id="10264738at2759"/>
<dbReference type="AlphaFoldDB" id="A0A1B9IBH3"/>
<evidence type="ECO:0000313" key="10">
    <source>
        <dbReference type="Proteomes" id="UP000094020"/>
    </source>
</evidence>
<feature type="compositionally biased region" description="Polar residues" evidence="6">
    <location>
        <begin position="85"/>
        <end position="99"/>
    </location>
</feature>
<comment type="similarity">
    <text evidence="1 5">Belongs to the PP2C family.</text>
</comment>
<accession>A0A1B9IBH3</accession>
<dbReference type="PROSITE" id="PS01032">
    <property type="entry name" value="PPM_1"/>
    <property type="match status" value="1"/>
</dbReference>
<dbReference type="InterPro" id="IPR015655">
    <property type="entry name" value="PP2C"/>
</dbReference>
<dbReference type="GeneID" id="30168469"/>
<sequence>MSNSKSTIHIIDKDQNTKKPKWNRRVSDFMIKSIANSATMGQGGIAVTSPQQTTTPISMSDSESPANSPEVPIRPGGLSDGPNARSKTITVADSENTFGVLNRHPAPTDTPEKSSDQSSSKVTFRVGVSEDKNKRCRRTMEDAHSFVYDFAAVKGQGYFAVFDGHAGKHAAEWCGQNFHEYLLDAILTQPDQPIPDLMNKTFHVVDSRLSRLAQAGKTSSGCTAVTAFLRIEKGDEKKGFLNSGLQPRGLMQGKGEEELEAQTAMQPGSRRSSMGGGTSGQVGGAGAFGNGSSSSGGLARRMSSKRIKDFVKSLTGSSATNNKDDDNALAEDDEDGIKAEDGTKVEAIDPGENPNIRRVLYTANVGDARAVICRGGKAVRLTYDHKGSDAQEAKRITDAGGFVMNNRVNGVLAVTRSLGDSSMKEFVVGSPYTTETALDEQDEFLIVACDGLWDVCEDQEAVDLIRQITDPQDASKYLLDHAMSNYSTDNLSVMVIRFTHA</sequence>
<evidence type="ECO:0000256" key="3">
    <source>
        <dbReference type="ARBA" id="ARBA00022801"/>
    </source>
</evidence>
<evidence type="ECO:0000256" key="5">
    <source>
        <dbReference type="RuleBase" id="RU003465"/>
    </source>
</evidence>
<evidence type="ECO:0000313" key="9">
    <source>
        <dbReference type="EMBL" id="WWC67315.1"/>
    </source>
</evidence>
<dbReference type="Gene3D" id="3.60.40.10">
    <property type="entry name" value="PPM-type phosphatase domain"/>
    <property type="match status" value="1"/>
</dbReference>
<feature type="region of interest" description="Disordered" evidence="6">
    <location>
        <begin position="42"/>
        <end position="125"/>
    </location>
</feature>
<reference evidence="8" key="1">
    <citation type="submission" date="2013-07" db="EMBL/GenBank/DDBJ databases">
        <title>The Genome Sequence of Cryptococcus pinus CBS10737.</title>
        <authorList>
            <consortium name="The Broad Institute Genome Sequencing Platform"/>
            <person name="Cuomo C."/>
            <person name="Litvintseva A."/>
            <person name="Chen Y."/>
            <person name="Heitman J."/>
            <person name="Sun S."/>
            <person name="Springer D."/>
            <person name="Dromer F."/>
            <person name="Young S.K."/>
            <person name="Zeng Q."/>
            <person name="Gargeya S."/>
            <person name="Fitzgerald M."/>
            <person name="Abouelleil A."/>
            <person name="Alvarado L."/>
            <person name="Berlin A.M."/>
            <person name="Chapman S.B."/>
            <person name="Dewar J."/>
            <person name="Goldberg J."/>
            <person name="Griggs A."/>
            <person name="Gujja S."/>
            <person name="Hansen M."/>
            <person name="Howarth C."/>
            <person name="Imamovic A."/>
            <person name="Larimer J."/>
            <person name="McCowan C."/>
            <person name="Murphy C."/>
            <person name="Pearson M."/>
            <person name="Priest M."/>
            <person name="Roberts A."/>
            <person name="Saif S."/>
            <person name="Shea T."/>
            <person name="Sykes S."/>
            <person name="Wortman J."/>
            <person name="Nusbaum C."/>
            <person name="Birren B."/>
        </authorList>
    </citation>
    <scope>NUCLEOTIDE SEQUENCE [LARGE SCALE GENOMIC DNA]</scope>
    <source>
        <strain evidence="8">CBS 10737</strain>
    </source>
</reference>
<dbReference type="InterPro" id="IPR000222">
    <property type="entry name" value="PP2C_BS"/>
</dbReference>
<dbReference type="KEGG" id="kpin:30168469"/>
<dbReference type="PANTHER" id="PTHR13832">
    <property type="entry name" value="PROTEIN PHOSPHATASE 2C"/>
    <property type="match status" value="1"/>
</dbReference>
<keyword evidence="3 5" id="KW-0378">Hydrolase</keyword>
<reference evidence="9" key="2">
    <citation type="submission" date="2013-07" db="EMBL/GenBank/DDBJ databases">
        <authorList>
            <consortium name="The Broad Institute Genome Sequencing Platform"/>
            <person name="Cuomo C."/>
            <person name="Litvintseva A."/>
            <person name="Chen Y."/>
            <person name="Heitman J."/>
            <person name="Sun S."/>
            <person name="Springer D."/>
            <person name="Dromer F."/>
            <person name="Young S.K."/>
            <person name="Zeng Q."/>
            <person name="Gargeya S."/>
            <person name="Fitzgerald M."/>
            <person name="Abouelleil A."/>
            <person name="Alvarado L."/>
            <person name="Berlin A.M."/>
            <person name="Chapman S.B."/>
            <person name="Dewar J."/>
            <person name="Goldberg J."/>
            <person name="Griggs A."/>
            <person name="Gujja S."/>
            <person name="Hansen M."/>
            <person name="Howarth C."/>
            <person name="Imamovic A."/>
            <person name="Larimer J."/>
            <person name="McCowan C."/>
            <person name="Murphy C."/>
            <person name="Pearson M."/>
            <person name="Priest M."/>
            <person name="Roberts A."/>
            <person name="Saif S."/>
            <person name="Shea T."/>
            <person name="Sykes S."/>
            <person name="Wortman J."/>
            <person name="Nusbaum C."/>
            <person name="Birren B."/>
        </authorList>
    </citation>
    <scope>NUCLEOTIDE SEQUENCE</scope>
    <source>
        <strain evidence="9">CBS 10737</strain>
    </source>
</reference>
<feature type="domain" description="PPM-type phosphatase" evidence="7">
    <location>
        <begin position="125"/>
        <end position="498"/>
    </location>
</feature>
<protein>
    <submittedName>
        <fullName evidence="8">Protein phosphatase</fullName>
    </submittedName>
</protein>
<evidence type="ECO:0000256" key="6">
    <source>
        <dbReference type="SAM" id="MobiDB-lite"/>
    </source>
</evidence>
<dbReference type="RefSeq" id="XP_019014023.1">
    <property type="nucleotide sequence ID" value="XM_019151885.1"/>
</dbReference>
<feature type="region of interest" description="Disordered" evidence="6">
    <location>
        <begin position="255"/>
        <end position="302"/>
    </location>
</feature>
<dbReference type="Pfam" id="PF00481">
    <property type="entry name" value="PP2C"/>
    <property type="match status" value="2"/>
</dbReference>
<feature type="compositionally biased region" description="Low complexity" evidence="6">
    <location>
        <begin position="290"/>
        <end position="299"/>
    </location>
</feature>
<proteinExistence type="inferred from homology"/>
<feature type="region of interest" description="Disordered" evidence="6">
    <location>
        <begin position="315"/>
        <end position="341"/>
    </location>
</feature>
<dbReference type="EMBL" id="KI894007">
    <property type="protein sequence ID" value="OCF52804.1"/>
    <property type="molecule type" value="Genomic_DNA"/>
</dbReference>
<gene>
    <name evidence="8" type="ORF">I206_00100</name>
    <name evidence="9" type="ORF">I206_101223</name>
</gene>
<reference evidence="9" key="4">
    <citation type="submission" date="2024-02" db="EMBL/GenBank/DDBJ databases">
        <title>Comparative genomics of Cryptococcus and Kwoniella reveals pathogenesis evolution and contrasting modes of karyotype evolution via chromosome fusion or intercentromeric recombination.</title>
        <authorList>
            <person name="Coelho M.A."/>
            <person name="David-Palma M."/>
            <person name="Shea T."/>
            <person name="Bowers K."/>
            <person name="McGinley-Smith S."/>
            <person name="Mohammad A.W."/>
            <person name="Gnirke A."/>
            <person name="Yurkov A.M."/>
            <person name="Nowrousian M."/>
            <person name="Sun S."/>
            <person name="Cuomo C.A."/>
            <person name="Heitman J."/>
        </authorList>
    </citation>
    <scope>NUCLEOTIDE SEQUENCE</scope>
    <source>
        <strain evidence="9">CBS 10737</strain>
    </source>
</reference>
<keyword evidence="10" id="KW-1185">Reference proteome</keyword>
<dbReference type="PANTHER" id="PTHR13832:SF837">
    <property type="entry name" value="PROTEIN PHOSPHATASE 2C-LIKE DOMAIN-CONTAINING PROTEIN 1"/>
    <property type="match status" value="1"/>
</dbReference>
<keyword evidence="4 5" id="KW-0904">Protein phosphatase</keyword>